<organism evidence="1">
    <name type="scientific">Rhizophora mucronata</name>
    <name type="common">Asiatic mangrove</name>
    <dbReference type="NCBI Taxonomy" id="61149"/>
    <lineage>
        <taxon>Eukaryota</taxon>
        <taxon>Viridiplantae</taxon>
        <taxon>Streptophyta</taxon>
        <taxon>Embryophyta</taxon>
        <taxon>Tracheophyta</taxon>
        <taxon>Spermatophyta</taxon>
        <taxon>Magnoliopsida</taxon>
        <taxon>eudicotyledons</taxon>
        <taxon>Gunneridae</taxon>
        <taxon>Pentapetalae</taxon>
        <taxon>rosids</taxon>
        <taxon>fabids</taxon>
        <taxon>Malpighiales</taxon>
        <taxon>Rhizophoraceae</taxon>
        <taxon>Rhizophora</taxon>
    </lineage>
</organism>
<dbReference type="EMBL" id="GGEC01077082">
    <property type="protein sequence ID" value="MBX57566.1"/>
    <property type="molecule type" value="Transcribed_RNA"/>
</dbReference>
<accession>A0A2P2PS45</accession>
<reference evidence="1" key="1">
    <citation type="submission" date="2018-02" db="EMBL/GenBank/DDBJ databases">
        <title>Rhizophora mucronata_Transcriptome.</title>
        <authorList>
            <person name="Meera S.P."/>
            <person name="Sreeshan A."/>
            <person name="Augustine A."/>
        </authorList>
    </citation>
    <scope>NUCLEOTIDE SEQUENCE</scope>
    <source>
        <tissue evidence="1">Leaf</tissue>
    </source>
</reference>
<protein>
    <submittedName>
        <fullName evidence="1">Uncharacterized protein</fullName>
    </submittedName>
</protein>
<name>A0A2P2PS45_RHIMU</name>
<evidence type="ECO:0000313" key="1">
    <source>
        <dbReference type="EMBL" id="MBX57566.1"/>
    </source>
</evidence>
<sequence>MCLFLSVQCFIFLELDNRCLRKLDVFVTYALLFIYVL</sequence>
<proteinExistence type="predicted"/>
<dbReference type="AlphaFoldDB" id="A0A2P2PS45"/>